<organism evidence="2 3">
    <name type="scientific">Phormidesmis priestleyi Ana</name>
    <dbReference type="NCBI Taxonomy" id="1666911"/>
    <lineage>
        <taxon>Bacteria</taxon>
        <taxon>Bacillati</taxon>
        <taxon>Cyanobacteriota</taxon>
        <taxon>Cyanophyceae</taxon>
        <taxon>Leptolyngbyales</taxon>
        <taxon>Leptolyngbyaceae</taxon>
        <taxon>Phormidesmis</taxon>
    </lineage>
</organism>
<dbReference type="AlphaFoldDB" id="A0A0N8KND4"/>
<dbReference type="Pfam" id="PF13500">
    <property type="entry name" value="AAA_26"/>
    <property type="match status" value="1"/>
</dbReference>
<dbReference type="PANTHER" id="PTHR43356">
    <property type="entry name" value="PHOSPHATE ACETYLTRANSFERASE"/>
    <property type="match status" value="1"/>
</dbReference>
<evidence type="ECO:0000313" key="3">
    <source>
        <dbReference type="Proteomes" id="UP000050465"/>
    </source>
</evidence>
<dbReference type="CDD" id="cd03109">
    <property type="entry name" value="DTBS"/>
    <property type="match status" value="1"/>
</dbReference>
<comment type="caution">
    <text evidence="2">The sequence shown here is derived from an EMBL/GenBank/DDBJ whole genome shotgun (WGS) entry which is preliminary data.</text>
</comment>
<proteinExistence type="predicted"/>
<dbReference type="InterPro" id="IPR027417">
    <property type="entry name" value="P-loop_NTPase"/>
</dbReference>
<dbReference type="InterPro" id="IPR050500">
    <property type="entry name" value="Phos_Acetyltrans/Butyryltrans"/>
</dbReference>
<reference evidence="2 3" key="1">
    <citation type="submission" date="2015-09" db="EMBL/GenBank/DDBJ databases">
        <title>Identification and resolution of microdiversity through metagenomic sequencing of parallel consortia.</title>
        <authorList>
            <person name="Nelson W.C."/>
            <person name="Romine M.F."/>
            <person name="Lindemann S.R."/>
        </authorList>
    </citation>
    <scope>NUCLEOTIDE SEQUENCE [LARGE SCALE GENOMIC DNA]</scope>
    <source>
        <strain evidence="2">Ana</strain>
    </source>
</reference>
<dbReference type="STRING" id="1666911.HLUCCA11_06755"/>
<dbReference type="Gene3D" id="3.40.1390.20">
    <property type="entry name" value="HprK N-terminal domain-like"/>
    <property type="match status" value="1"/>
</dbReference>
<dbReference type="SUPFAM" id="SSF75138">
    <property type="entry name" value="HprK N-terminal domain-like"/>
    <property type="match status" value="1"/>
</dbReference>
<accession>A0A0N8KND4</accession>
<sequence>MSQSSSRVSDRSSKHLLIGSIESYSGKSATVLGLAIQLRSQGLDVAYAKPIGTCPSEGLLEGGSKAGSYPIDEDVRFIGNTLNLSANRIRPPLFALDEATITQQLSKEKLIDPQDVEAVLSSQGEDILLIEGPGDLEEGALFGLSLPDMAQMSNASVILVTRYHSALVVDKLLAAKQKLGNKLLGVVINDVPEELMENQLKPVKDCLERHQIAVFGILPRTPIMRSVSVEALVHHLKADILNSPERIDQIMVEEISIGAMNANSALRYFNQAHNMVVVTGGDRSDIQMAALESSTQCLVLTGRLAPRADILKLAEDLEVPILSVDLDTLTTVEIIEKAFDQVRLHEPIKVACIEHLMEQHFDMARMMDALGLSPAVTA</sequence>
<dbReference type="PATRIC" id="fig|1666911.3.peg.4946"/>
<dbReference type="EMBL" id="LJZR01000007">
    <property type="protein sequence ID" value="KPQ36226.1"/>
    <property type="molecule type" value="Genomic_DNA"/>
</dbReference>
<gene>
    <name evidence="2" type="ORF">HLUCCA11_06755</name>
</gene>
<dbReference type="Pfam" id="PF07085">
    <property type="entry name" value="DRTGG"/>
    <property type="match status" value="1"/>
</dbReference>
<dbReference type="Gene3D" id="3.40.50.300">
    <property type="entry name" value="P-loop containing nucleotide triphosphate hydrolases"/>
    <property type="match status" value="1"/>
</dbReference>
<dbReference type="PANTHER" id="PTHR43356:SF2">
    <property type="entry name" value="PHOSPHATE ACETYLTRANSFERASE"/>
    <property type="match status" value="1"/>
</dbReference>
<dbReference type="InterPro" id="IPR028979">
    <property type="entry name" value="Ser_kin/Pase_Hpr-like_N_sf"/>
</dbReference>
<dbReference type="SUPFAM" id="SSF52540">
    <property type="entry name" value="P-loop containing nucleoside triphosphate hydrolases"/>
    <property type="match status" value="1"/>
</dbReference>
<name>A0A0N8KND4_9CYAN</name>
<evidence type="ECO:0000259" key="1">
    <source>
        <dbReference type="Pfam" id="PF07085"/>
    </source>
</evidence>
<dbReference type="Proteomes" id="UP000050465">
    <property type="component" value="Unassembled WGS sequence"/>
</dbReference>
<dbReference type="InterPro" id="IPR010766">
    <property type="entry name" value="DRTGG"/>
</dbReference>
<protein>
    <submittedName>
        <fullName evidence="2">BioD-like N-terminal domain of phosphotransacetylase</fullName>
    </submittedName>
</protein>
<evidence type="ECO:0000313" key="2">
    <source>
        <dbReference type="EMBL" id="KPQ36226.1"/>
    </source>
</evidence>
<feature type="domain" description="DRTGG" evidence="1">
    <location>
        <begin position="232"/>
        <end position="337"/>
    </location>
</feature>